<reference evidence="2" key="1">
    <citation type="submission" date="2018-06" db="EMBL/GenBank/DDBJ databases">
        <authorList>
            <person name="Zhirakovskaya E."/>
        </authorList>
    </citation>
    <scope>NUCLEOTIDE SEQUENCE</scope>
</reference>
<dbReference type="AlphaFoldDB" id="A0A3B0SKE0"/>
<dbReference type="Gene3D" id="2.60.450.10">
    <property type="entry name" value="Lipopolysaccharide (LPS) transport protein A like domain"/>
    <property type="match status" value="1"/>
</dbReference>
<keyword evidence="1" id="KW-0472">Membrane</keyword>
<dbReference type="EMBL" id="UOEJ01000079">
    <property type="protein sequence ID" value="VAV96823.1"/>
    <property type="molecule type" value="Genomic_DNA"/>
</dbReference>
<evidence type="ECO:0008006" key="3">
    <source>
        <dbReference type="Google" id="ProtNLM"/>
    </source>
</evidence>
<keyword evidence="1" id="KW-1133">Transmembrane helix</keyword>
<organism evidence="2">
    <name type="scientific">hydrothermal vent metagenome</name>
    <dbReference type="NCBI Taxonomy" id="652676"/>
    <lineage>
        <taxon>unclassified sequences</taxon>
        <taxon>metagenomes</taxon>
        <taxon>ecological metagenomes</taxon>
    </lineage>
</organism>
<feature type="transmembrane region" description="Helical" evidence="1">
    <location>
        <begin position="40"/>
        <end position="62"/>
    </location>
</feature>
<proteinExistence type="predicted"/>
<accession>A0A3B0SKE0</accession>
<name>A0A3B0SKE0_9ZZZZ</name>
<sequence>MTHDRTLKPQADKIDNLDNLLPSSTISYQQMQREIDRISLLKKIVPALTIIVFGALVLWPVLNSKEGSFTLAIDRLESRDENAKLIQPRYVGIDKNNNPVNISAETAFRKSNDDKDYYLKNLLADMKMSDGTAIEVRATNGMFDADEQKIILDGSVSIITESDFYLATNQAIFFINQKISTGQNGMTGATPFGVLRADGFNVDVDQEIIRLKGNVRLHFDPEKPIELPEFNPITNNKQ</sequence>
<evidence type="ECO:0000256" key="1">
    <source>
        <dbReference type="SAM" id="Phobius"/>
    </source>
</evidence>
<dbReference type="InterPro" id="IPR010664">
    <property type="entry name" value="LipoPS_assembly_LptC-rel"/>
</dbReference>
<gene>
    <name evidence="2" type="ORF">MNBD_ALPHA01-792</name>
</gene>
<protein>
    <recommendedName>
        <fullName evidence="3">Lipopolysaccharide export system protein LptC</fullName>
    </recommendedName>
</protein>
<dbReference type="Pfam" id="PF06835">
    <property type="entry name" value="LptC"/>
    <property type="match status" value="1"/>
</dbReference>
<evidence type="ECO:0000313" key="2">
    <source>
        <dbReference type="EMBL" id="VAV96823.1"/>
    </source>
</evidence>
<keyword evidence="1" id="KW-0812">Transmembrane</keyword>